<dbReference type="Proteomes" id="UP000015453">
    <property type="component" value="Unassembled WGS sequence"/>
</dbReference>
<name>S8CV46_9LAMI</name>
<comment type="caution">
    <text evidence="2">The sequence shown here is derived from an EMBL/GenBank/DDBJ whole genome shotgun (WGS) entry which is preliminary data.</text>
</comment>
<evidence type="ECO:0000256" key="1">
    <source>
        <dbReference type="SAM" id="MobiDB-lite"/>
    </source>
</evidence>
<sequence>MASSRKEDEKKNLQPNLVVLKKAFKLAEQWVNNMSQSSVNEAAPVEYEERPSRLGIGAVVPKVVRHSSNGPVERLLFSKLNNGASKRKRVDKEDVDIDEDDEEEELDSRTRAFSKKKSRRMGKITTHGKKK</sequence>
<proteinExistence type="predicted"/>
<evidence type="ECO:0000313" key="2">
    <source>
        <dbReference type="EMBL" id="EPS70670.1"/>
    </source>
</evidence>
<keyword evidence="3" id="KW-1185">Reference proteome</keyword>
<feature type="compositionally biased region" description="Basic residues" evidence="1">
    <location>
        <begin position="112"/>
        <end position="131"/>
    </location>
</feature>
<reference evidence="2 3" key="1">
    <citation type="journal article" date="2013" name="BMC Genomics">
        <title>The miniature genome of a carnivorous plant Genlisea aurea contains a low number of genes and short non-coding sequences.</title>
        <authorList>
            <person name="Leushkin E.V."/>
            <person name="Sutormin R.A."/>
            <person name="Nabieva E.R."/>
            <person name="Penin A.A."/>
            <person name="Kondrashov A.S."/>
            <person name="Logacheva M.D."/>
        </authorList>
    </citation>
    <scope>NUCLEOTIDE SEQUENCE [LARGE SCALE GENOMIC DNA]</scope>
</reference>
<organism evidence="2 3">
    <name type="scientific">Genlisea aurea</name>
    <dbReference type="NCBI Taxonomy" id="192259"/>
    <lineage>
        <taxon>Eukaryota</taxon>
        <taxon>Viridiplantae</taxon>
        <taxon>Streptophyta</taxon>
        <taxon>Embryophyta</taxon>
        <taxon>Tracheophyta</taxon>
        <taxon>Spermatophyta</taxon>
        <taxon>Magnoliopsida</taxon>
        <taxon>eudicotyledons</taxon>
        <taxon>Gunneridae</taxon>
        <taxon>Pentapetalae</taxon>
        <taxon>asterids</taxon>
        <taxon>lamiids</taxon>
        <taxon>Lamiales</taxon>
        <taxon>Lentibulariaceae</taxon>
        <taxon>Genlisea</taxon>
    </lineage>
</organism>
<dbReference type="OrthoDB" id="1908779at2759"/>
<gene>
    <name evidence="2" type="ORF">M569_04092</name>
</gene>
<feature type="compositionally biased region" description="Acidic residues" evidence="1">
    <location>
        <begin position="93"/>
        <end position="106"/>
    </location>
</feature>
<dbReference type="PANTHER" id="PTHR35741:SF1">
    <property type="entry name" value="FACTOR CWC22-LIKE PROTEIN, PUTATIVE (DUF3245)-RELATED"/>
    <property type="match status" value="1"/>
</dbReference>
<dbReference type="EMBL" id="AUSU01001591">
    <property type="protein sequence ID" value="EPS70670.1"/>
    <property type="molecule type" value="Genomic_DNA"/>
</dbReference>
<protein>
    <submittedName>
        <fullName evidence="2">Uncharacterized protein</fullName>
    </submittedName>
</protein>
<evidence type="ECO:0000313" key="3">
    <source>
        <dbReference type="Proteomes" id="UP000015453"/>
    </source>
</evidence>
<accession>S8CV46</accession>
<dbReference type="PANTHER" id="PTHR35741">
    <property type="entry name" value="FACTOR CWC22-LIKE PROTEIN, PUTATIVE (DUF3245)-RELATED"/>
    <property type="match status" value="1"/>
</dbReference>
<feature type="region of interest" description="Disordered" evidence="1">
    <location>
        <begin position="87"/>
        <end position="131"/>
    </location>
</feature>
<dbReference type="AlphaFoldDB" id="S8CV46"/>